<gene>
    <name evidence="3" type="ORF">M407DRAFT_33339</name>
</gene>
<evidence type="ECO:0008006" key="5">
    <source>
        <dbReference type="Google" id="ProtNLM"/>
    </source>
</evidence>
<keyword evidence="2" id="KW-1133">Transmembrane helix</keyword>
<evidence type="ECO:0000313" key="4">
    <source>
        <dbReference type="Proteomes" id="UP000054248"/>
    </source>
</evidence>
<keyword evidence="4" id="KW-1185">Reference proteome</keyword>
<dbReference type="InterPro" id="IPR022127">
    <property type="entry name" value="STIMATE/YPL162C"/>
</dbReference>
<keyword evidence="2" id="KW-0472">Membrane</keyword>
<evidence type="ECO:0000256" key="2">
    <source>
        <dbReference type="SAM" id="Phobius"/>
    </source>
</evidence>
<reference evidence="4" key="2">
    <citation type="submission" date="2015-01" db="EMBL/GenBank/DDBJ databases">
        <title>Evolutionary Origins and Diversification of the Mycorrhizal Mutualists.</title>
        <authorList>
            <consortium name="DOE Joint Genome Institute"/>
            <consortium name="Mycorrhizal Genomics Consortium"/>
            <person name="Kohler A."/>
            <person name="Kuo A."/>
            <person name="Nagy L.G."/>
            <person name="Floudas D."/>
            <person name="Copeland A."/>
            <person name="Barry K.W."/>
            <person name="Cichocki N."/>
            <person name="Veneault-Fourrey C."/>
            <person name="LaButti K."/>
            <person name="Lindquist E.A."/>
            <person name="Lipzen A."/>
            <person name="Lundell T."/>
            <person name="Morin E."/>
            <person name="Murat C."/>
            <person name="Riley R."/>
            <person name="Ohm R."/>
            <person name="Sun H."/>
            <person name="Tunlid A."/>
            <person name="Henrissat B."/>
            <person name="Grigoriev I.V."/>
            <person name="Hibbett D.S."/>
            <person name="Martin F."/>
        </authorList>
    </citation>
    <scope>NUCLEOTIDE SEQUENCE [LARGE SCALE GENOMIC DNA]</scope>
    <source>
        <strain evidence="4">MUT 4182</strain>
    </source>
</reference>
<dbReference type="PANTHER" id="PTHR31735">
    <property type="entry name" value="VACUOLAR MEMBRANE PROTEIN YPL162C"/>
    <property type="match status" value="1"/>
</dbReference>
<dbReference type="AlphaFoldDB" id="A0A0C3K6L2"/>
<dbReference type="STRING" id="1051891.A0A0C3K6L2"/>
<feature type="transmembrane region" description="Helical" evidence="2">
    <location>
        <begin position="61"/>
        <end position="83"/>
    </location>
</feature>
<dbReference type="Proteomes" id="UP000054248">
    <property type="component" value="Unassembled WGS sequence"/>
</dbReference>
<dbReference type="HOGENOM" id="CLU_040321_2_1_1"/>
<keyword evidence="2" id="KW-0812">Transmembrane</keyword>
<accession>A0A0C3K6L2</accession>
<evidence type="ECO:0000256" key="1">
    <source>
        <dbReference type="SAM" id="MobiDB-lite"/>
    </source>
</evidence>
<evidence type="ECO:0000313" key="3">
    <source>
        <dbReference type="EMBL" id="KIO17013.1"/>
    </source>
</evidence>
<dbReference type="PANTHER" id="PTHR31735:SF1">
    <property type="entry name" value="VACUOLAR MEMBRANE PROTEIN YPL162C"/>
    <property type="match status" value="1"/>
</dbReference>
<feature type="transmembrane region" description="Helical" evidence="2">
    <location>
        <begin position="190"/>
        <end position="209"/>
    </location>
</feature>
<dbReference type="GO" id="GO:0016020">
    <property type="term" value="C:membrane"/>
    <property type="evidence" value="ECO:0007669"/>
    <property type="project" value="TreeGrafter"/>
</dbReference>
<reference evidence="3 4" key="1">
    <citation type="submission" date="2014-04" db="EMBL/GenBank/DDBJ databases">
        <authorList>
            <consortium name="DOE Joint Genome Institute"/>
            <person name="Kuo A."/>
            <person name="Girlanda M."/>
            <person name="Perotto S."/>
            <person name="Kohler A."/>
            <person name="Nagy L.G."/>
            <person name="Floudas D."/>
            <person name="Copeland A."/>
            <person name="Barry K.W."/>
            <person name="Cichocki N."/>
            <person name="Veneault-Fourrey C."/>
            <person name="LaButti K."/>
            <person name="Lindquist E.A."/>
            <person name="Lipzen A."/>
            <person name="Lundell T."/>
            <person name="Morin E."/>
            <person name="Murat C."/>
            <person name="Sun H."/>
            <person name="Tunlid A."/>
            <person name="Henrissat B."/>
            <person name="Grigoriev I.V."/>
            <person name="Hibbett D.S."/>
            <person name="Martin F."/>
            <person name="Nordberg H.P."/>
            <person name="Cantor M.N."/>
            <person name="Hua S.X."/>
        </authorList>
    </citation>
    <scope>NUCLEOTIDE SEQUENCE [LARGE SCALE GENOMIC DNA]</scope>
    <source>
        <strain evidence="3 4">MUT 4182</strain>
    </source>
</reference>
<dbReference type="Pfam" id="PF12400">
    <property type="entry name" value="STIMATE"/>
    <property type="match status" value="1"/>
</dbReference>
<feature type="region of interest" description="Disordered" evidence="1">
    <location>
        <begin position="1"/>
        <end position="28"/>
    </location>
</feature>
<proteinExistence type="predicted"/>
<dbReference type="OrthoDB" id="431202at2759"/>
<sequence length="266" mass="28810">MAHGSLSNQAAGGPLSCQPSTNPFHPPSPPGAPLAMFIQLTGVAPDPSDPSDPVDSDNCRLLGPVALIVQGVMGIIVVLSLVYKRHREKPPRPWRIWLFDVSKQIAGQAIVHSLNLGISALVSRPSSGNNPCTAYFVNVTFDVTVGVGIIWAVLHGAQNLLTTRLGLHGFESGQYGTPPSFNYWIRQASVYVFAVIVMKLAVLALLALVPSLLDVGEWLLSWTDGRTTVQIVFVMGIYPIIMNVLQFWLIDSIHGELPAAPTRFRQ</sequence>
<organism evidence="3 4">
    <name type="scientific">Tulasnella calospora MUT 4182</name>
    <dbReference type="NCBI Taxonomy" id="1051891"/>
    <lineage>
        <taxon>Eukaryota</taxon>
        <taxon>Fungi</taxon>
        <taxon>Dikarya</taxon>
        <taxon>Basidiomycota</taxon>
        <taxon>Agaricomycotina</taxon>
        <taxon>Agaricomycetes</taxon>
        <taxon>Cantharellales</taxon>
        <taxon>Tulasnellaceae</taxon>
        <taxon>Tulasnella</taxon>
    </lineage>
</organism>
<name>A0A0C3K6L2_9AGAM</name>
<dbReference type="EMBL" id="KN823444">
    <property type="protein sequence ID" value="KIO17013.1"/>
    <property type="molecule type" value="Genomic_DNA"/>
</dbReference>
<feature type="transmembrane region" description="Helical" evidence="2">
    <location>
        <begin position="229"/>
        <end position="250"/>
    </location>
</feature>
<protein>
    <recommendedName>
        <fullName evidence="5">Vacuolar membrane protein</fullName>
    </recommendedName>
</protein>
<feature type="compositionally biased region" description="Polar residues" evidence="1">
    <location>
        <begin position="1"/>
        <end position="10"/>
    </location>
</feature>